<dbReference type="EMBL" id="ONZP01000341">
    <property type="protein sequence ID" value="SPJ81929.1"/>
    <property type="molecule type" value="Genomic_DNA"/>
</dbReference>
<dbReference type="PANTHER" id="PTHR46082">
    <property type="entry name" value="ATP/GTP-BINDING PROTEIN-RELATED"/>
    <property type="match status" value="1"/>
</dbReference>
<dbReference type="SUPFAM" id="SSF48452">
    <property type="entry name" value="TPR-like"/>
    <property type="match status" value="1"/>
</dbReference>
<evidence type="ECO:0000313" key="2">
    <source>
        <dbReference type="Proteomes" id="UP001187734"/>
    </source>
</evidence>
<evidence type="ECO:0000313" key="1">
    <source>
        <dbReference type="EMBL" id="SPJ81929.1"/>
    </source>
</evidence>
<dbReference type="Pfam" id="PF13424">
    <property type="entry name" value="TPR_12"/>
    <property type="match status" value="1"/>
</dbReference>
<reference evidence="1" key="1">
    <citation type="submission" date="2018-03" db="EMBL/GenBank/DDBJ databases">
        <authorList>
            <person name="Guldener U."/>
        </authorList>
    </citation>
    <scope>NUCLEOTIDE SEQUENCE</scope>
</reference>
<dbReference type="AlphaFoldDB" id="A0AAE8MEV0"/>
<keyword evidence="2" id="KW-1185">Reference proteome</keyword>
<gene>
    <name evidence="1" type="ORF">FTOL_09334</name>
</gene>
<dbReference type="Gene3D" id="1.25.40.10">
    <property type="entry name" value="Tetratricopeptide repeat domain"/>
    <property type="match status" value="1"/>
</dbReference>
<protein>
    <submittedName>
        <fullName evidence="1">Related to kinesin light chain 1</fullName>
    </submittedName>
</protein>
<organism evidence="1 2">
    <name type="scientific">Fusarium torulosum</name>
    <dbReference type="NCBI Taxonomy" id="33205"/>
    <lineage>
        <taxon>Eukaryota</taxon>
        <taxon>Fungi</taxon>
        <taxon>Dikarya</taxon>
        <taxon>Ascomycota</taxon>
        <taxon>Pezizomycotina</taxon>
        <taxon>Sordariomycetes</taxon>
        <taxon>Hypocreomycetidae</taxon>
        <taxon>Hypocreales</taxon>
        <taxon>Nectriaceae</taxon>
        <taxon>Fusarium</taxon>
    </lineage>
</organism>
<dbReference type="InterPro" id="IPR011990">
    <property type="entry name" value="TPR-like_helical_dom_sf"/>
</dbReference>
<accession>A0AAE8MEV0</accession>
<comment type="caution">
    <text evidence="1">The sequence shown here is derived from an EMBL/GenBank/DDBJ whole genome shotgun (WGS) entry which is preliminary data.</text>
</comment>
<name>A0AAE8MEV0_9HYPO</name>
<proteinExistence type="predicted"/>
<dbReference type="PANTHER" id="PTHR46082:SF6">
    <property type="entry name" value="AAA+ ATPASE DOMAIN-CONTAINING PROTEIN-RELATED"/>
    <property type="match status" value="1"/>
</dbReference>
<dbReference type="Proteomes" id="UP001187734">
    <property type="component" value="Unassembled WGS sequence"/>
</dbReference>
<dbReference type="InterPro" id="IPR053137">
    <property type="entry name" value="NLR-like"/>
</dbReference>
<sequence>MNNLALTYWNQGRWEEAEKLQVRVMEIRKVKFGEDHPHTLTSMNNLASTYWNQGRWEEAEKLQANGKKQRSYRYG</sequence>